<dbReference type="InterPro" id="IPR030190">
    <property type="entry name" value="MacA_alpha-hairpin_sf"/>
</dbReference>
<dbReference type="GO" id="GO:1990195">
    <property type="term" value="C:macrolide transmembrane transporter complex"/>
    <property type="evidence" value="ECO:0007669"/>
    <property type="project" value="InterPro"/>
</dbReference>
<evidence type="ECO:0000256" key="1">
    <source>
        <dbReference type="ARBA" id="ARBA00009477"/>
    </source>
</evidence>
<keyword evidence="9" id="KW-1185">Reference proteome</keyword>
<dbReference type="FunFam" id="2.40.30.170:FF:000010">
    <property type="entry name" value="Efflux RND transporter periplasmic adaptor subunit"/>
    <property type="match status" value="1"/>
</dbReference>
<reference evidence="9" key="1">
    <citation type="submission" date="2016-12" db="EMBL/GenBank/DDBJ databases">
        <title>Comparative genomics of four Isosphaeraceae planctomycetes: a common pool of plasmids and glycoside hydrolase genes.</title>
        <authorList>
            <person name="Ivanova A."/>
        </authorList>
    </citation>
    <scope>NUCLEOTIDE SEQUENCE [LARGE SCALE GENOMIC DNA]</scope>
    <source>
        <strain evidence="9">PX4</strain>
    </source>
</reference>
<dbReference type="STRING" id="1387353.BSF38_04501"/>
<dbReference type="Pfam" id="PF25973">
    <property type="entry name" value="BSH_CzcB"/>
    <property type="match status" value="1"/>
</dbReference>
<dbReference type="Proteomes" id="UP000186309">
    <property type="component" value="Chromosome"/>
</dbReference>
<keyword evidence="2 3" id="KW-0175">Coiled coil</keyword>
<dbReference type="InterPro" id="IPR058792">
    <property type="entry name" value="Beta-barrel_RND_2"/>
</dbReference>
<dbReference type="GO" id="GO:1990281">
    <property type="term" value="C:efflux pump complex"/>
    <property type="evidence" value="ECO:0007669"/>
    <property type="project" value="TreeGrafter"/>
</dbReference>
<evidence type="ECO:0000259" key="7">
    <source>
        <dbReference type="Pfam" id="PF25973"/>
    </source>
</evidence>
<dbReference type="Gene3D" id="2.40.420.20">
    <property type="match status" value="1"/>
</dbReference>
<dbReference type="KEGG" id="pbor:BSF38_04501"/>
<dbReference type="AlphaFoldDB" id="A0A1U7CVI8"/>
<evidence type="ECO:0000313" key="9">
    <source>
        <dbReference type="Proteomes" id="UP000186309"/>
    </source>
</evidence>
<dbReference type="RefSeq" id="WP_076349369.1">
    <property type="nucleotide sequence ID" value="NZ_CP019082.1"/>
</dbReference>
<dbReference type="EMBL" id="CP019082">
    <property type="protein sequence ID" value="APW62945.1"/>
    <property type="molecule type" value="Genomic_DNA"/>
</dbReference>
<evidence type="ECO:0000256" key="3">
    <source>
        <dbReference type="SAM" id="Coils"/>
    </source>
</evidence>
<dbReference type="Pfam" id="PF25967">
    <property type="entry name" value="RND-MFP_C"/>
    <property type="match status" value="1"/>
</dbReference>
<accession>A0A1U7CVI8</accession>
<protein>
    <submittedName>
        <fullName evidence="8">Macrolide export protein MacA</fullName>
    </submittedName>
</protein>
<dbReference type="OrthoDB" id="9806939at2"/>
<comment type="similarity">
    <text evidence="1">Belongs to the membrane fusion protein (MFP) (TC 8.A.1) family.</text>
</comment>
<evidence type="ECO:0000259" key="6">
    <source>
        <dbReference type="Pfam" id="PF25967"/>
    </source>
</evidence>
<dbReference type="Gene3D" id="2.40.30.170">
    <property type="match status" value="1"/>
</dbReference>
<dbReference type="Gene3D" id="2.40.50.100">
    <property type="match status" value="1"/>
</dbReference>
<dbReference type="SUPFAM" id="SSF111369">
    <property type="entry name" value="HlyD-like secretion proteins"/>
    <property type="match status" value="1"/>
</dbReference>
<dbReference type="InterPro" id="IPR058627">
    <property type="entry name" value="MdtA-like_C"/>
</dbReference>
<dbReference type="NCBIfam" id="TIGR01730">
    <property type="entry name" value="RND_mfp"/>
    <property type="match status" value="1"/>
</dbReference>
<evidence type="ECO:0000259" key="5">
    <source>
        <dbReference type="Pfam" id="PF25954"/>
    </source>
</evidence>
<evidence type="ECO:0000256" key="4">
    <source>
        <dbReference type="SAM" id="Phobius"/>
    </source>
</evidence>
<sequence length="430" mass="48374">MASSLREELASLKIDRPESMRSSPQRGASVAYRRRGRGLRLFSMLLWLIPLSIVGVAAAVAYKQYQDIRSKPEVTIGVVQKMTLGEAEKLLSSKGYLKSRFQAMIGTRIAGRVEEMRVHERAEVKKGEILAVIEHHDMDAMLLQRKASLIRCEAELEEAKVELWDKDRQEKRLERLLVKKMTPQEDYDKAIAARKMTEARVSALEAAIKAVKANVDETEATIKYQMYLYAPFDGTVVEKQGEVGEVINPMAMSSSLGRSAVVTIADLSRMDVEADIPEEQMYRVAEGQPAEVSVTAVPTKRYRGRLRQITPMGDRTRATVKVKVEILDPDDKLFPELAATVHFLPDKKWAESDANRSYLFIPLEAVFQDDGHDCVWLLDNDSRVAKRRIEVANTQSGTTRVESGLKMEDKVVLSPPKGLRDGDVVREATR</sequence>
<organism evidence="8 9">
    <name type="scientific">Paludisphaera borealis</name>
    <dbReference type="NCBI Taxonomy" id="1387353"/>
    <lineage>
        <taxon>Bacteria</taxon>
        <taxon>Pseudomonadati</taxon>
        <taxon>Planctomycetota</taxon>
        <taxon>Planctomycetia</taxon>
        <taxon>Isosphaerales</taxon>
        <taxon>Isosphaeraceae</taxon>
        <taxon>Paludisphaera</taxon>
    </lineage>
</organism>
<dbReference type="GO" id="GO:0019898">
    <property type="term" value="C:extrinsic component of membrane"/>
    <property type="evidence" value="ECO:0007669"/>
    <property type="project" value="InterPro"/>
</dbReference>
<feature type="transmembrane region" description="Helical" evidence="4">
    <location>
        <begin position="41"/>
        <end position="62"/>
    </location>
</feature>
<keyword evidence="4" id="KW-1133">Transmembrane helix</keyword>
<keyword evidence="4" id="KW-0812">Transmembrane</keyword>
<dbReference type="GO" id="GO:0030313">
    <property type="term" value="C:cell envelope"/>
    <property type="evidence" value="ECO:0007669"/>
    <property type="project" value="UniProtKB-SubCell"/>
</dbReference>
<dbReference type="Gene3D" id="6.10.140.1990">
    <property type="match status" value="1"/>
</dbReference>
<keyword evidence="4" id="KW-0472">Membrane</keyword>
<gene>
    <name evidence="8" type="primary">macA_9</name>
    <name evidence="8" type="ORF">BSF38_04501</name>
</gene>
<dbReference type="InterPro" id="IPR006143">
    <property type="entry name" value="RND_pump_MFP"/>
</dbReference>
<feature type="coiled-coil region" evidence="3">
    <location>
        <begin position="156"/>
        <end position="221"/>
    </location>
</feature>
<evidence type="ECO:0000313" key="8">
    <source>
        <dbReference type="EMBL" id="APW62945.1"/>
    </source>
</evidence>
<evidence type="ECO:0000256" key="2">
    <source>
        <dbReference type="ARBA" id="ARBA00023054"/>
    </source>
</evidence>
<feature type="domain" description="CzcB-like barrel-sandwich hybrid" evidence="7">
    <location>
        <begin position="103"/>
        <end position="249"/>
    </location>
</feature>
<feature type="domain" description="CusB-like beta-barrel" evidence="5">
    <location>
        <begin position="272"/>
        <end position="343"/>
    </location>
</feature>
<proteinExistence type="inferred from homology"/>
<dbReference type="Pfam" id="PF25954">
    <property type="entry name" value="Beta-barrel_RND_2"/>
    <property type="match status" value="1"/>
</dbReference>
<name>A0A1U7CVI8_9BACT</name>
<dbReference type="GO" id="GO:1990961">
    <property type="term" value="P:xenobiotic detoxification by transmembrane export across the plasma membrane"/>
    <property type="evidence" value="ECO:0007669"/>
    <property type="project" value="InterPro"/>
</dbReference>
<dbReference type="InterPro" id="IPR058647">
    <property type="entry name" value="BSH_CzcB-like"/>
</dbReference>
<feature type="domain" description="Multidrug resistance protein MdtA-like C-terminal permuted SH3" evidence="6">
    <location>
        <begin position="360"/>
        <end position="414"/>
    </location>
</feature>
<dbReference type="PANTHER" id="PTHR30469">
    <property type="entry name" value="MULTIDRUG RESISTANCE PROTEIN MDTA"/>
    <property type="match status" value="1"/>
</dbReference>
<dbReference type="GO" id="GO:0015562">
    <property type="term" value="F:efflux transmembrane transporter activity"/>
    <property type="evidence" value="ECO:0007669"/>
    <property type="project" value="TreeGrafter"/>
</dbReference>